<reference evidence="1" key="1">
    <citation type="submission" date="2022-01" db="EMBL/GenBank/DDBJ databases">
        <title>Whole genome-based taxonomy of the Shewanellaceae.</title>
        <authorList>
            <person name="Martin-Rodriguez A.J."/>
        </authorList>
    </citation>
    <scope>NUCLEOTIDE SEQUENCE</scope>
    <source>
        <strain evidence="1">KCTC 23973</strain>
    </source>
</reference>
<accession>A0A9X1ZA65</accession>
<gene>
    <name evidence="1" type="ORF">L2740_04680</name>
</gene>
<protein>
    <submittedName>
        <fullName evidence="1">Uncharacterized protein</fullName>
    </submittedName>
</protein>
<sequence length="131" mass="14652">MQQFPMTISAAGNFSDSLKPLLAELEMWLNFQALKADWYSNEAHVLQFNFSLVRSLTDAMAQQTRETDSSSWVVAGGYAYLFEPKNLHTKAYIAVEDLLKSGTGIEREIKTRLLAVANAVAAEHDLLRLSL</sequence>
<dbReference type="Proteomes" id="UP001139293">
    <property type="component" value="Unassembled WGS sequence"/>
</dbReference>
<comment type="caution">
    <text evidence="1">The sequence shown here is derived from an EMBL/GenBank/DDBJ whole genome shotgun (WGS) entry which is preliminary data.</text>
</comment>
<evidence type="ECO:0000313" key="2">
    <source>
        <dbReference type="Proteomes" id="UP001139293"/>
    </source>
</evidence>
<dbReference type="EMBL" id="JAKILB010000002">
    <property type="protein sequence ID" value="MCL1137843.1"/>
    <property type="molecule type" value="Genomic_DNA"/>
</dbReference>
<keyword evidence="2" id="KW-1185">Reference proteome</keyword>
<name>A0A9X1ZA65_9GAMM</name>
<proteinExistence type="predicted"/>
<evidence type="ECO:0000313" key="1">
    <source>
        <dbReference type="EMBL" id="MCL1137843.1"/>
    </source>
</evidence>
<dbReference type="RefSeq" id="WP_248948957.1">
    <property type="nucleotide sequence ID" value="NZ_JAKILB010000002.1"/>
</dbReference>
<organism evidence="1 2">
    <name type="scientific">Shewanella pneumatophori</name>
    <dbReference type="NCBI Taxonomy" id="314092"/>
    <lineage>
        <taxon>Bacteria</taxon>
        <taxon>Pseudomonadati</taxon>
        <taxon>Pseudomonadota</taxon>
        <taxon>Gammaproteobacteria</taxon>
        <taxon>Alteromonadales</taxon>
        <taxon>Shewanellaceae</taxon>
        <taxon>Shewanella</taxon>
    </lineage>
</organism>
<dbReference type="AlphaFoldDB" id="A0A9X1ZA65"/>